<protein>
    <submittedName>
        <fullName evidence="2">Putative DNA-binding protein</fullName>
    </submittedName>
</protein>
<keyword evidence="3" id="KW-1185">Reference proteome</keyword>
<gene>
    <name evidence="2" type="ORF">HNR30_007810</name>
</gene>
<comment type="caution">
    <text evidence="2">The sequence shown here is derived from an EMBL/GenBank/DDBJ whole genome shotgun (WGS) entry which is preliminary data.</text>
</comment>
<feature type="compositionally biased region" description="Low complexity" evidence="1">
    <location>
        <begin position="23"/>
        <end position="32"/>
    </location>
</feature>
<name>A0A7W0CSC5_9ACTN</name>
<dbReference type="EMBL" id="JACDUR010000008">
    <property type="protein sequence ID" value="MBA2896419.1"/>
    <property type="molecule type" value="Genomic_DNA"/>
</dbReference>
<dbReference type="AlphaFoldDB" id="A0A7W0CSC5"/>
<sequence>MPPPRKRTPDQADPTELHPLEPQEPAQSAEPPTGRARRTKQPVWTERISTGFRLTEEAEDRLTLANERTGLGPQQLVEAAINRSCDELGIPEQMPPGSDLKMPRHLPARTGEPGRQDRPLISIRLSRNTRARLVAAVDREQRYAYDVIEDMLTDYLDKLNAPPAQE</sequence>
<reference evidence="2 3" key="1">
    <citation type="submission" date="2020-07" db="EMBL/GenBank/DDBJ databases">
        <title>Genomic Encyclopedia of Type Strains, Phase IV (KMG-IV): sequencing the most valuable type-strain genomes for metagenomic binning, comparative biology and taxonomic classification.</title>
        <authorList>
            <person name="Goeker M."/>
        </authorList>
    </citation>
    <scope>NUCLEOTIDE SEQUENCE [LARGE SCALE GENOMIC DNA]</scope>
    <source>
        <strain evidence="2 3">DSM 45533</strain>
    </source>
</reference>
<evidence type="ECO:0000313" key="2">
    <source>
        <dbReference type="EMBL" id="MBA2896419.1"/>
    </source>
</evidence>
<feature type="region of interest" description="Disordered" evidence="1">
    <location>
        <begin position="91"/>
        <end position="118"/>
    </location>
</feature>
<dbReference type="Proteomes" id="UP000530928">
    <property type="component" value="Unassembled WGS sequence"/>
</dbReference>
<feature type="compositionally biased region" description="Basic and acidic residues" evidence="1">
    <location>
        <begin position="7"/>
        <end position="21"/>
    </location>
</feature>
<proteinExistence type="predicted"/>
<keyword evidence="2" id="KW-0238">DNA-binding</keyword>
<dbReference type="RefSeq" id="WP_181615096.1">
    <property type="nucleotide sequence ID" value="NZ_BAABAM010000007.1"/>
</dbReference>
<dbReference type="GO" id="GO:0003677">
    <property type="term" value="F:DNA binding"/>
    <property type="evidence" value="ECO:0007669"/>
    <property type="project" value="UniProtKB-KW"/>
</dbReference>
<feature type="region of interest" description="Disordered" evidence="1">
    <location>
        <begin position="1"/>
        <end position="47"/>
    </location>
</feature>
<evidence type="ECO:0000313" key="3">
    <source>
        <dbReference type="Proteomes" id="UP000530928"/>
    </source>
</evidence>
<organism evidence="2 3">
    <name type="scientific">Nonomuraea soli</name>
    <dbReference type="NCBI Taxonomy" id="1032476"/>
    <lineage>
        <taxon>Bacteria</taxon>
        <taxon>Bacillati</taxon>
        <taxon>Actinomycetota</taxon>
        <taxon>Actinomycetes</taxon>
        <taxon>Streptosporangiales</taxon>
        <taxon>Streptosporangiaceae</taxon>
        <taxon>Nonomuraea</taxon>
    </lineage>
</organism>
<accession>A0A7W0CSC5</accession>
<evidence type="ECO:0000256" key="1">
    <source>
        <dbReference type="SAM" id="MobiDB-lite"/>
    </source>
</evidence>